<evidence type="ECO:0000256" key="1">
    <source>
        <dbReference type="SAM" id="Phobius"/>
    </source>
</evidence>
<evidence type="ECO:0000313" key="3">
    <source>
        <dbReference type="Proteomes" id="UP001172155"/>
    </source>
</evidence>
<reference evidence="2" key="1">
    <citation type="submission" date="2023-06" db="EMBL/GenBank/DDBJ databases">
        <title>Genome-scale phylogeny and comparative genomics of the fungal order Sordariales.</title>
        <authorList>
            <consortium name="Lawrence Berkeley National Laboratory"/>
            <person name="Hensen N."/>
            <person name="Bonometti L."/>
            <person name="Westerberg I."/>
            <person name="Brannstrom I.O."/>
            <person name="Guillou S."/>
            <person name="Cros-Aarteil S."/>
            <person name="Calhoun S."/>
            <person name="Haridas S."/>
            <person name="Kuo A."/>
            <person name="Mondo S."/>
            <person name="Pangilinan J."/>
            <person name="Riley R."/>
            <person name="LaButti K."/>
            <person name="Andreopoulos B."/>
            <person name="Lipzen A."/>
            <person name="Chen C."/>
            <person name="Yanf M."/>
            <person name="Daum C."/>
            <person name="Ng V."/>
            <person name="Clum A."/>
            <person name="Steindorff A."/>
            <person name="Ohm R."/>
            <person name="Martin F."/>
            <person name="Silar P."/>
            <person name="Natvig D."/>
            <person name="Lalanne C."/>
            <person name="Gautier V."/>
            <person name="Ament-velasquez S.L."/>
            <person name="Kruys A."/>
            <person name="Hutchinson M.I."/>
            <person name="Powell A.J."/>
            <person name="Barry K."/>
            <person name="Miller A.N."/>
            <person name="Grigoriev I.V."/>
            <person name="Debuchy R."/>
            <person name="Gladieux P."/>
            <person name="Thoren M.H."/>
            <person name="Johannesson H."/>
        </authorList>
    </citation>
    <scope>NUCLEOTIDE SEQUENCE</scope>
    <source>
        <strain evidence="2">SMH3187-1</strain>
    </source>
</reference>
<protein>
    <submittedName>
        <fullName evidence="2">Uncharacterized protein</fullName>
    </submittedName>
</protein>
<feature type="transmembrane region" description="Helical" evidence="1">
    <location>
        <begin position="38"/>
        <end position="56"/>
    </location>
</feature>
<feature type="transmembrane region" description="Helical" evidence="1">
    <location>
        <begin position="68"/>
        <end position="90"/>
    </location>
</feature>
<dbReference type="Proteomes" id="UP001172155">
    <property type="component" value="Unassembled WGS sequence"/>
</dbReference>
<feature type="transmembrane region" description="Helical" evidence="1">
    <location>
        <begin position="96"/>
        <end position="115"/>
    </location>
</feature>
<keyword evidence="1" id="KW-1133">Transmembrane helix</keyword>
<accession>A0AA40BRL8</accession>
<dbReference type="PANTHER" id="PTHR35041">
    <property type="entry name" value="MEDIATOR OF RNA POLYMERASE II TRANSCRIPTION SUBUNIT 1"/>
    <property type="match status" value="1"/>
</dbReference>
<keyword evidence="3" id="KW-1185">Reference proteome</keyword>
<keyword evidence="1" id="KW-0812">Transmembrane</keyword>
<sequence length="636" mass="69537">MYLFFGFGLACAIGHHVYYTRLDGKPAADQLQMLRYGMALSFAAKAGLSAAVLVAFHQRIWMTVRTRLLSVAAVDALFSVTEDLAAFLSWEMVKNAKVAAGLALFIWLAPLMVILTGNTLLVEPATTTTQDACPGVRSLNFTFEETYDWRRPSSVDGLLEIPLSLWNTTKPPDSDPPGWFDYYTAPHPILEQTATIGAFLQQTVVRKNAQVETCGSGWNCSFEISFVAPGYKCTELASGVGSRVKDLIQESGPISPPFDTDVLIPVGFHSYYAFATGGDYSSTQMEDVGIGGIPKTPPPYPRNFGALRTEPVLWVGYAELVDPSKPAPLPTSPDWKTSFVPKIFACENYEASYTVRFNYTDGTLLTNTTSLSFLSPVINTTYRPHVDASDGTADNVTAIPAGNYVLPIDTAHYRRTAAYHSLSLLVRTMVNGTINIDKTIANPVVNTGAIQTKLIDPENRYFPRPQLQTRMQRFYEDIILSMLSRTQFTPVVWAARPAEQSGTALQTGEEYRYPCTKSRTANVYKYQVRDLWIVYGIAILLSFVGVVAGQLAIGDDPADVRDAAWSSIVAATRGSALDRVNWDGRPDGPAGNPMAMKVGYGVVETPTGSDAAMSTGWDGGKPLTYGFGLEGQVRQR</sequence>
<name>A0AA40BRL8_9PEZI</name>
<feature type="transmembrane region" description="Helical" evidence="1">
    <location>
        <begin position="532"/>
        <end position="553"/>
    </location>
</feature>
<evidence type="ECO:0000313" key="2">
    <source>
        <dbReference type="EMBL" id="KAK0738960.1"/>
    </source>
</evidence>
<keyword evidence="1" id="KW-0472">Membrane</keyword>
<proteinExistence type="predicted"/>
<dbReference type="AlphaFoldDB" id="A0AA40BRL8"/>
<organism evidence="2 3">
    <name type="scientific">Schizothecium vesticola</name>
    <dbReference type="NCBI Taxonomy" id="314040"/>
    <lineage>
        <taxon>Eukaryota</taxon>
        <taxon>Fungi</taxon>
        <taxon>Dikarya</taxon>
        <taxon>Ascomycota</taxon>
        <taxon>Pezizomycotina</taxon>
        <taxon>Sordariomycetes</taxon>
        <taxon>Sordariomycetidae</taxon>
        <taxon>Sordariales</taxon>
        <taxon>Schizotheciaceae</taxon>
        <taxon>Schizothecium</taxon>
    </lineage>
</organism>
<dbReference type="PANTHER" id="PTHR35041:SF3">
    <property type="entry name" value="FORMYLMETHIONINE DEFORMYLASE-LIKE PROTEIN"/>
    <property type="match status" value="1"/>
</dbReference>
<gene>
    <name evidence="2" type="ORF">B0T18DRAFT_335140</name>
</gene>
<comment type="caution">
    <text evidence="2">The sequence shown here is derived from an EMBL/GenBank/DDBJ whole genome shotgun (WGS) entry which is preliminary data.</text>
</comment>
<dbReference type="EMBL" id="JAUKUD010000007">
    <property type="protein sequence ID" value="KAK0738960.1"/>
    <property type="molecule type" value="Genomic_DNA"/>
</dbReference>